<feature type="domain" description="N-acetylmuramoyl-L-alanine amidase" evidence="3">
    <location>
        <begin position="65"/>
        <end position="204"/>
    </location>
</feature>
<dbReference type="PANTHER" id="PTHR11022">
    <property type="entry name" value="PEPTIDOGLYCAN RECOGNITION PROTEIN"/>
    <property type="match status" value="1"/>
</dbReference>
<dbReference type="InterPro" id="IPR036505">
    <property type="entry name" value="Amidase/PGRP_sf"/>
</dbReference>
<evidence type="ECO:0000313" key="7">
    <source>
        <dbReference type="Proteomes" id="UP000221734"/>
    </source>
</evidence>
<dbReference type="InterPro" id="IPR002502">
    <property type="entry name" value="Amidase_domain"/>
</dbReference>
<dbReference type="EMBL" id="LT934425">
    <property type="protein sequence ID" value="SOH05482.1"/>
    <property type="molecule type" value="Genomic_DNA"/>
</dbReference>
<keyword evidence="2" id="KW-0812">Transmembrane</keyword>
<evidence type="ECO:0000313" key="5">
    <source>
        <dbReference type="EMBL" id="QII13506.1"/>
    </source>
</evidence>
<proteinExistence type="inferred from homology"/>
<evidence type="ECO:0000259" key="4">
    <source>
        <dbReference type="SMART" id="SM00701"/>
    </source>
</evidence>
<dbReference type="InterPro" id="IPR006619">
    <property type="entry name" value="PGRP_domain_met/bac"/>
</dbReference>
<evidence type="ECO:0000313" key="8">
    <source>
        <dbReference type="Proteomes" id="UP000501926"/>
    </source>
</evidence>
<dbReference type="SUPFAM" id="SSF55846">
    <property type="entry name" value="N-acetylmuramoyl-L-alanine amidase-like"/>
    <property type="match status" value="1"/>
</dbReference>
<feature type="domain" description="Peptidoglycan recognition protein family" evidence="4">
    <location>
        <begin position="60"/>
        <end position="196"/>
    </location>
</feature>
<dbReference type="CDD" id="cd06583">
    <property type="entry name" value="PGRP"/>
    <property type="match status" value="1"/>
</dbReference>
<feature type="transmembrane region" description="Helical" evidence="2">
    <location>
        <begin position="12"/>
        <end position="34"/>
    </location>
</feature>
<evidence type="ECO:0000256" key="2">
    <source>
        <dbReference type="SAM" id="Phobius"/>
    </source>
</evidence>
<keyword evidence="2" id="KW-0472">Membrane</keyword>
<dbReference type="SMART" id="SM00644">
    <property type="entry name" value="Ami_2"/>
    <property type="match status" value="1"/>
</dbReference>
<dbReference type="GO" id="GO:0009253">
    <property type="term" value="P:peptidoglycan catabolic process"/>
    <property type="evidence" value="ECO:0007669"/>
    <property type="project" value="InterPro"/>
</dbReference>
<dbReference type="Gene3D" id="3.40.80.10">
    <property type="entry name" value="Peptidoglycan recognition protein-like"/>
    <property type="match status" value="1"/>
</dbReference>
<dbReference type="GO" id="GO:0008745">
    <property type="term" value="F:N-acetylmuramoyl-L-alanine amidase activity"/>
    <property type="evidence" value="ECO:0007669"/>
    <property type="project" value="InterPro"/>
</dbReference>
<dbReference type="OrthoDB" id="9811296at2"/>
<dbReference type="AlphaFoldDB" id="A0A2C9CID9"/>
<reference evidence="5 8" key="3">
    <citation type="submission" date="2020-02" db="EMBL/GenBank/DDBJ databases">
        <title>Newly sequenced genome of strain CSTR1 showed variability in Candidatus Kuenenia stuttgartiensis genomes.</title>
        <authorList>
            <person name="Ding C."/>
            <person name="Adrian L."/>
        </authorList>
    </citation>
    <scope>NUCLEOTIDE SEQUENCE [LARGE SCALE GENOMIC DNA]</scope>
    <source>
        <strain evidence="5 8">CSTR1</strain>
    </source>
</reference>
<reference evidence="6" key="1">
    <citation type="submission" date="2017-10" db="EMBL/GenBank/DDBJ databases">
        <authorList>
            <person name="Banno H."/>
            <person name="Chua N.-H."/>
        </authorList>
    </citation>
    <scope>NUCLEOTIDE SEQUENCE [LARGE SCALE GENOMIC DNA]</scope>
    <source>
        <strain evidence="6">Kuenenia_mbr1_ru-nijmegen</strain>
    </source>
</reference>
<dbReference type="SMART" id="SM00701">
    <property type="entry name" value="PGRP"/>
    <property type="match status" value="1"/>
</dbReference>
<name>A0A2C9CID9_KUEST</name>
<keyword evidence="2" id="KW-1133">Transmembrane helix</keyword>
<comment type="similarity">
    <text evidence="1">Belongs to the N-acetylmuramoyl-L-alanine amidase 2 family.</text>
</comment>
<keyword evidence="7" id="KW-1185">Reference proteome</keyword>
<dbReference type="GO" id="GO:0008270">
    <property type="term" value="F:zinc ion binding"/>
    <property type="evidence" value="ECO:0007669"/>
    <property type="project" value="InterPro"/>
</dbReference>
<organism evidence="6 7">
    <name type="scientific">Kuenenia stuttgartiensis</name>
    <dbReference type="NCBI Taxonomy" id="174633"/>
    <lineage>
        <taxon>Bacteria</taxon>
        <taxon>Pseudomonadati</taxon>
        <taxon>Planctomycetota</taxon>
        <taxon>Candidatus Brocadiia</taxon>
        <taxon>Candidatus Brocadiales</taxon>
        <taxon>Candidatus Brocadiaceae</taxon>
        <taxon>Candidatus Kuenenia</taxon>
    </lineage>
</organism>
<evidence type="ECO:0000313" key="6">
    <source>
        <dbReference type="EMBL" id="SOH05482.1"/>
    </source>
</evidence>
<dbReference type="PANTHER" id="PTHR11022:SF41">
    <property type="entry name" value="PEPTIDOGLYCAN-RECOGNITION PROTEIN LC-RELATED"/>
    <property type="match status" value="1"/>
</dbReference>
<accession>A0A2C9CID9</accession>
<sequence length="230" mass="25587">MNTMRNRTYEKIIQYVSLTMIVAAGGIIGALPLISSSSAEVRTVISESDMLRAAFAQKISQICEIDTIDTKERPWQYIVIHHSASEKGNATRFDTYHREKKGWKYGLAYHFVIGNGTLSGDGEIEVGNRWKNQIHGAHTANMDCNQVAIGICLVGDFENGGKPSEDQFDSLVRLTRYLSSKYDIPLSNIILHSQVHQKGTACPGKNFPMAEFKTSLIQFASNEISPSRKS</sequence>
<dbReference type="Proteomes" id="UP000221734">
    <property type="component" value="Chromosome Kuenenia_stuttgartiensis_MBR1"/>
</dbReference>
<dbReference type="Pfam" id="PF01510">
    <property type="entry name" value="Amidase_2"/>
    <property type="match status" value="1"/>
</dbReference>
<dbReference type="Proteomes" id="UP000501926">
    <property type="component" value="Chromosome"/>
</dbReference>
<evidence type="ECO:0000256" key="1">
    <source>
        <dbReference type="ARBA" id="ARBA00007553"/>
    </source>
</evidence>
<dbReference type="KEGG" id="kst:KSMBR1_3003"/>
<protein>
    <submittedName>
        <fullName evidence="5">N-acetylmuramoyl-L-alanine amidase (T7 lysozyme)-like protein</fullName>
    </submittedName>
    <submittedName>
        <fullName evidence="6">Strongly similar to N-acetylmuramoyl-L-alanine amidase (T7 lysozyme)</fullName>
    </submittedName>
</protein>
<dbReference type="InterPro" id="IPR015510">
    <property type="entry name" value="PGRP"/>
</dbReference>
<gene>
    <name evidence="5" type="ORF">KsCSTR_41270</name>
    <name evidence="6" type="ORF">KSMBR1_3003</name>
</gene>
<evidence type="ECO:0000259" key="3">
    <source>
        <dbReference type="SMART" id="SM00644"/>
    </source>
</evidence>
<dbReference type="EMBL" id="CP049055">
    <property type="protein sequence ID" value="QII13506.1"/>
    <property type="molecule type" value="Genomic_DNA"/>
</dbReference>
<reference evidence="7" key="2">
    <citation type="submission" date="2017-10" db="EMBL/GenBank/DDBJ databases">
        <authorList>
            <person name="Frank J."/>
        </authorList>
    </citation>
    <scope>NUCLEOTIDE SEQUENCE [LARGE SCALE GENOMIC DNA]</scope>
</reference>